<proteinExistence type="inferred from homology"/>
<keyword evidence="7 13" id="KW-0378">Hydrolase</keyword>
<feature type="compositionally biased region" description="Polar residues" evidence="15">
    <location>
        <begin position="514"/>
        <end position="524"/>
    </location>
</feature>
<comment type="catalytic activity">
    <reaction evidence="14">
        <text>a 1-acyl-sn-glycero-3-phosphocholine + H2O = sn-glycerol 3-phosphocholine + a fatty acid + H(+)</text>
        <dbReference type="Rhea" id="RHEA:15177"/>
        <dbReference type="ChEBI" id="CHEBI:15377"/>
        <dbReference type="ChEBI" id="CHEBI:15378"/>
        <dbReference type="ChEBI" id="CHEBI:16870"/>
        <dbReference type="ChEBI" id="CHEBI:28868"/>
        <dbReference type="ChEBI" id="CHEBI:58168"/>
        <dbReference type="EC" id="3.1.1.5"/>
    </reaction>
</comment>
<dbReference type="GO" id="GO:0005789">
    <property type="term" value="C:endoplasmic reticulum membrane"/>
    <property type="evidence" value="ECO:0007669"/>
    <property type="project" value="UniProtKB-SubCell"/>
</dbReference>
<feature type="region of interest" description="Disordered" evidence="15">
    <location>
        <begin position="439"/>
        <end position="585"/>
    </location>
</feature>
<evidence type="ECO:0000256" key="3">
    <source>
        <dbReference type="ARBA" id="ARBA00013274"/>
    </source>
</evidence>
<feature type="domain" description="Cyclic nucleotide-binding" evidence="16">
    <location>
        <begin position="763"/>
        <end position="805"/>
    </location>
</feature>
<feature type="active site" description="Nucleophile" evidence="13">
    <location>
        <position position="1349"/>
    </location>
</feature>
<evidence type="ECO:0000256" key="10">
    <source>
        <dbReference type="ARBA" id="ARBA00022989"/>
    </source>
</evidence>
<keyword evidence="12 14" id="KW-0472">Membrane</keyword>
<evidence type="ECO:0000256" key="13">
    <source>
        <dbReference type="PROSITE-ProRule" id="PRU01161"/>
    </source>
</evidence>
<dbReference type="GO" id="GO:0016042">
    <property type="term" value="P:lipid catabolic process"/>
    <property type="evidence" value="ECO:0007669"/>
    <property type="project" value="UniProtKB-UniRule"/>
</dbReference>
<evidence type="ECO:0000256" key="9">
    <source>
        <dbReference type="ARBA" id="ARBA00022963"/>
    </source>
</evidence>
<dbReference type="SUPFAM" id="SSF52151">
    <property type="entry name" value="FabD/lysophospholipase-like"/>
    <property type="match status" value="1"/>
</dbReference>
<evidence type="ECO:0000256" key="15">
    <source>
        <dbReference type="SAM" id="MobiDB-lite"/>
    </source>
</evidence>
<evidence type="ECO:0000313" key="18">
    <source>
        <dbReference type="EMBL" id="CED84317.1"/>
    </source>
</evidence>
<accession>A0A0F7SQ41</accession>
<evidence type="ECO:0000256" key="12">
    <source>
        <dbReference type="ARBA" id="ARBA00023136"/>
    </source>
</evidence>
<feature type="compositionally biased region" description="Low complexity" evidence="15">
    <location>
        <begin position="856"/>
        <end position="867"/>
    </location>
</feature>
<protein>
    <recommendedName>
        <fullName evidence="4 14">Lysophospholipase NTE1</fullName>
        <ecNumber evidence="3 14">3.1.1.5</ecNumber>
    </recommendedName>
    <alternativeName>
        <fullName evidence="14">Intracellular phospholipase B</fullName>
    </alternativeName>
</protein>
<feature type="region of interest" description="Disordered" evidence="15">
    <location>
        <begin position="808"/>
        <end position="886"/>
    </location>
</feature>
<dbReference type="PROSITE" id="PS51635">
    <property type="entry name" value="PNPLA"/>
    <property type="match status" value="1"/>
</dbReference>
<dbReference type="EMBL" id="LN483157">
    <property type="protein sequence ID" value="CED84317.1"/>
    <property type="molecule type" value="Genomic_DNA"/>
</dbReference>
<dbReference type="InterPro" id="IPR018490">
    <property type="entry name" value="cNMP-bd_dom_sf"/>
</dbReference>
<dbReference type="Gene3D" id="3.40.1090.10">
    <property type="entry name" value="Cytosolic phospholipase A2 catalytic domain"/>
    <property type="match status" value="2"/>
</dbReference>
<dbReference type="FunFam" id="3.40.1090.10:FF:000007">
    <property type="entry name" value="Lysophospholipase NTE1"/>
    <property type="match status" value="1"/>
</dbReference>
<feature type="compositionally biased region" description="Low complexity" evidence="15">
    <location>
        <begin position="553"/>
        <end position="570"/>
    </location>
</feature>
<dbReference type="SUPFAM" id="SSF51206">
    <property type="entry name" value="cAMP-binding domain-like"/>
    <property type="match status" value="3"/>
</dbReference>
<feature type="compositionally biased region" description="Basic residues" evidence="15">
    <location>
        <begin position="1615"/>
        <end position="1627"/>
    </location>
</feature>
<evidence type="ECO:0000259" key="16">
    <source>
        <dbReference type="PROSITE" id="PS50042"/>
    </source>
</evidence>
<evidence type="ECO:0000256" key="4">
    <source>
        <dbReference type="ARBA" id="ARBA00018317"/>
    </source>
</evidence>
<reference evidence="18" key="1">
    <citation type="submission" date="2014-08" db="EMBL/GenBank/DDBJ databases">
        <authorList>
            <person name="Sharma Rahul"/>
            <person name="Thines Marco"/>
        </authorList>
    </citation>
    <scope>NUCLEOTIDE SEQUENCE</scope>
</reference>
<dbReference type="InterPro" id="IPR056556">
    <property type="entry name" value="NTE1_P-loop_dom"/>
</dbReference>
<dbReference type="Pfam" id="PF00027">
    <property type="entry name" value="cNMP_binding"/>
    <property type="match status" value="1"/>
</dbReference>
<comment type="function">
    <text evidence="14">Intracellular phospholipase B that catalyzes the double deacylation of phosphatidylcholine (PC) to glycerophosphocholine (GroPCho). Plays an important role in membrane lipid homeostasis.</text>
</comment>
<comment type="similarity">
    <text evidence="2 14">Belongs to the NTE family.</text>
</comment>
<dbReference type="GO" id="GO:0004622">
    <property type="term" value="F:phosphatidylcholine lysophospholipase activity"/>
    <property type="evidence" value="ECO:0007669"/>
    <property type="project" value="UniProtKB-EC"/>
</dbReference>
<feature type="compositionally biased region" description="Low complexity" evidence="15">
    <location>
        <begin position="824"/>
        <end position="846"/>
    </location>
</feature>
<keyword evidence="5 14" id="KW-0812">Transmembrane</keyword>
<evidence type="ECO:0000256" key="14">
    <source>
        <dbReference type="RuleBase" id="RU362043"/>
    </source>
</evidence>
<feature type="region of interest" description="Disordered" evidence="15">
    <location>
        <begin position="242"/>
        <end position="265"/>
    </location>
</feature>
<feature type="region of interest" description="Disordered" evidence="15">
    <location>
        <begin position="1602"/>
        <end position="1627"/>
    </location>
</feature>
<dbReference type="InterPro" id="IPR016035">
    <property type="entry name" value="Acyl_Trfase/lysoPLipase"/>
</dbReference>
<comment type="subcellular location">
    <subcellularLocation>
        <location evidence="1 14">Endoplasmic reticulum membrane</location>
    </subcellularLocation>
</comment>
<feature type="short sequence motif" description="GXSXG" evidence="13">
    <location>
        <begin position="1347"/>
        <end position="1351"/>
    </location>
</feature>
<evidence type="ECO:0000256" key="6">
    <source>
        <dbReference type="ARBA" id="ARBA00022737"/>
    </source>
</evidence>
<dbReference type="InterPro" id="IPR002641">
    <property type="entry name" value="PNPLA_dom"/>
</dbReference>
<evidence type="ECO:0000256" key="7">
    <source>
        <dbReference type="ARBA" id="ARBA00022801"/>
    </source>
</evidence>
<keyword evidence="11 13" id="KW-0443">Lipid metabolism</keyword>
<feature type="compositionally biased region" description="Basic and acidic residues" evidence="15">
    <location>
        <begin position="439"/>
        <end position="450"/>
    </location>
</feature>
<evidence type="ECO:0000256" key="5">
    <source>
        <dbReference type="ARBA" id="ARBA00022692"/>
    </source>
</evidence>
<dbReference type="InterPro" id="IPR000595">
    <property type="entry name" value="cNMP-bd_dom"/>
</dbReference>
<feature type="short sequence motif" description="DGA/G" evidence="13">
    <location>
        <begin position="1467"/>
        <end position="1469"/>
    </location>
</feature>
<dbReference type="GO" id="GO:0046486">
    <property type="term" value="P:glycerolipid metabolic process"/>
    <property type="evidence" value="ECO:0007669"/>
    <property type="project" value="UniProtKB-ARBA"/>
</dbReference>
<dbReference type="Pfam" id="PF24179">
    <property type="entry name" value="NTE_Ploop"/>
    <property type="match status" value="1"/>
</dbReference>
<feature type="compositionally biased region" description="Basic and acidic residues" evidence="15">
    <location>
        <begin position="242"/>
        <end position="252"/>
    </location>
</feature>
<evidence type="ECO:0000259" key="17">
    <source>
        <dbReference type="PROSITE" id="PS51635"/>
    </source>
</evidence>
<evidence type="ECO:0000256" key="11">
    <source>
        <dbReference type="ARBA" id="ARBA00023098"/>
    </source>
</evidence>
<sequence>MDRTLAIPTLGNPLVSLLMAIVRAAIYCLQLTRQLITFLTLTLPRIMIIVVNWSWTFQLNFPIVLFILCLIPVGFFLLVRYKYLTKYTELKEDPLSKSDTNSLHPDVLSETATKPLNNYLDEFLSAIRVFGFLEKPVFHELSRHLQTRRLVAGDSLTLDSSDKSFYCVVDGHVQVFAPSPPSLYPPHPVQSHLPSSQADLYTEEDEPPLNGYDLLTEVSSGGTLSSLFTILSLFTEDVKLSWDDSPPQERESQFGAGYPSENGETLDSLGLNRQGVRSPASSAGTALPEDVPLGFYEGITPSGEYPDRAGSTNSFMGAESGSSFKGYNYNSVRGDTPNLGLQANDEERVARATVDTTLAVIPADAFRRLTRKFPKASAHIVQVILTRFSRVTFTTAHQYLGLTSEVLRAESTLNSLVSHPLPAEFYEGGGMQALREKFRQETKSTKYDSKEDSDDDSRRTPGRGGSYFPTINPKKTSSVSSASSGKTARTKGASPMVGSPDMSKSRPAPGSVLGRSTTSPTSTFAKLKTPLEPSPENEVTPVAPSTAVRTPGAFSSSSSSPSFSAKSSAKVLPPVDSPNYSRQSHPLFRRSSTMRQVQAGDLLSMTSDEDNAMYRNNHQSPTTPRPIKWDRPMSTFASLSSGILAGSNWDNHLNTHAPYYPEGGFSSDRVHSPPLAASLKPQFNLRDAVMTSLAKSIGLIQPPAIEQTPSIFSPSDSNSSKMNSPSFGGSISSALRGLTMLGGRGVDDSSSIMTGTSGGWGADEGGVLELENEVEILFYPKGEYLVKEGEKNAGLFFIIEGFLDVSLPPPDVPTKPVKKDTNSKKGNGSSGTSSSSKPSSKTATSSKSRRYSTVDSARSARLASMSSGEDRRAASETPKASNIVPGSTHLYTVKPGGIAGYLSALSNAASYVDLRAKTDVYVGFLPAEALERLLERRPIVLLTLAKRLLSLLSPLVQHVDASLDWMQLDAGQVLYRQGDVADSIYIVVNGRLRALVENKQGDIDIAAEYGQGESVGEMDAIMINPRGSTIHAIRDTELVRMPLTLFNAISVRHPATTVKFLRLIASRVTKVVDQRSRPSLTPGSLEVSPSNLNLKTIAILPSSKHVPIAIFAKKLKAALEDIGAPTAYLDQATVMRHLGRHTFSSMGALKVAGWLSDLEQRHRTVLYVADAAVGSQWTLTCLRQADHIMVVGMGDDPSIGEYEKVLLAKKTSARKELVLLHPERSVPHGSTRPWLKERPWISQHHHVELPGIVLPAKSTPMVHDPAAIVAFKNLREKVQTQIKRFRPRPMYRPRASPHLNDFARLARNICGASIGIVLGGGGGRGIAHLGFIEAMEDQGVPIDMIGGTSIGSFIGGLYAKDGNLVATTGRAKQFSGRISSIWRLLSDVTFPTISYTTGHEFNRGIFKAFGDAHLEDLWIPFFCNSTCLNLSQMEIHTTGYAWRAVRASMTLAGLLPPLSDNGNMLVDGGYIDNLPVTTMTAKGASKIFAIDVGGVDDPSPRNYGDSVSGFFVLLNRYNPFSDARLIPTLTEVTSRLTYVSSVKSLEEAKNTPGILYLAMPVQQYETLGGFGKFNEILDIGRKAAREYLATCKSEGTLPTGYLPEHDRAAESGSGRIKKSIKMRRNSI</sequence>
<dbReference type="CDD" id="cd00038">
    <property type="entry name" value="CAP_ED"/>
    <property type="match status" value="2"/>
</dbReference>
<dbReference type="PANTHER" id="PTHR14226:SF29">
    <property type="entry name" value="NEUROPATHY TARGET ESTERASE SWS"/>
    <property type="match status" value="1"/>
</dbReference>
<dbReference type="SMART" id="SM00100">
    <property type="entry name" value="cNMP"/>
    <property type="match status" value="1"/>
</dbReference>
<dbReference type="InterPro" id="IPR050301">
    <property type="entry name" value="NTE"/>
</dbReference>
<feature type="domain" description="PNPLA" evidence="17">
    <location>
        <begin position="1316"/>
        <end position="1480"/>
    </location>
</feature>
<keyword evidence="10 14" id="KW-1133">Transmembrane helix</keyword>
<feature type="transmembrane region" description="Helical" evidence="14">
    <location>
        <begin position="6"/>
        <end position="28"/>
    </location>
</feature>
<keyword evidence="6" id="KW-0677">Repeat</keyword>
<dbReference type="Gene3D" id="2.60.120.10">
    <property type="entry name" value="Jelly Rolls"/>
    <property type="match status" value="3"/>
</dbReference>
<evidence type="ECO:0000256" key="1">
    <source>
        <dbReference type="ARBA" id="ARBA00004586"/>
    </source>
</evidence>
<feature type="transmembrane region" description="Helical" evidence="14">
    <location>
        <begin position="61"/>
        <end position="81"/>
    </location>
</feature>
<keyword evidence="9 13" id="KW-0442">Lipid degradation</keyword>
<dbReference type="EC" id="3.1.1.5" evidence="3 14"/>
<evidence type="ECO:0000256" key="2">
    <source>
        <dbReference type="ARBA" id="ARBA00006636"/>
    </source>
</evidence>
<dbReference type="PANTHER" id="PTHR14226">
    <property type="entry name" value="NEUROPATHY TARGET ESTERASE/SWISS CHEESE D.MELANOGASTER"/>
    <property type="match status" value="1"/>
</dbReference>
<feature type="active site" description="Proton acceptor" evidence="13">
    <location>
        <position position="1467"/>
    </location>
</feature>
<feature type="short sequence motif" description="GXGXXG" evidence="13">
    <location>
        <begin position="1320"/>
        <end position="1325"/>
    </location>
</feature>
<keyword evidence="8 14" id="KW-0256">Endoplasmic reticulum</keyword>
<dbReference type="PROSITE" id="PS50042">
    <property type="entry name" value="CNMP_BINDING_3"/>
    <property type="match status" value="2"/>
</dbReference>
<feature type="domain" description="Cyclic nucleotide-binding" evidence="16">
    <location>
        <begin position="947"/>
        <end position="1049"/>
    </location>
</feature>
<dbReference type="InterPro" id="IPR014710">
    <property type="entry name" value="RmlC-like_jellyroll"/>
</dbReference>
<evidence type="ECO:0000256" key="8">
    <source>
        <dbReference type="ARBA" id="ARBA00022824"/>
    </source>
</evidence>
<dbReference type="Pfam" id="PF01734">
    <property type="entry name" value="Patatin"/>
    <property type="match status" value="1"/>
</dbReference>
<name>A0A0F7SQ41_PHARH</name>
<organism evidence="18">
    <name type="scientific">Phaffia rhodozyma</name>
    <name type="common">Yeast</name>
    <name type="synonym">Xanthophyllomyces dendrorhous</name>
    <dbReference type="NCBI Taxonomy" id="264483"/>
    <lineage>
        <taxon>Eukaryota</taxon>
        <taxon>Fungi</taxon>
        <taxon>Dikarya</taxon>
        <taxon>Basidiomycota</taxon>
        <taxon>Agaricomycotina</taxon>
        <taxon>Tremellomycetes</taxon>
        <taxon>Cystofilobasidiales</taxon>
        <taxon>Mrakiaceae</taxon>
        <taxon>Phaffia</taxon>
    </lineage>
</organism>